<dbReference type="GO" id="GO:0042760">
    <property type="term" value="P:very long-chain fatty acid catabolic process"/>
    <property type="evidence" value="ECO:0007669"/>
    <property type="project" value="TreeGrafter"/>
</dbReference>
<feature type="domain" description="ABC transporter" evidence="7">
    <location>
        <begin position="465"/>
        <end position="688"/>
    </location>
</feature>
<evidence type="ECO:0000313" key="8">
    <source>
        <dbReference type="EMBL" id="KFD50668.1"/>
    </source>
</evidence>
<dbReference type="CDD" id="cd03223">
    <property type="entry name" value="ABCD_peroxisomal_ALDP"/>
    <property type="match status" value="1"/>
</dbReference>
<reference evidence="8 9" key="1">
    <citation type="journal article" date="2014" name="Nat. Genet.">
        <title>Genome and transcriptome of the porcine whipworm Trichuris suis.</title>
        <authorList>
            <person name="Jex A.R."/>
            <person name="Nejsum P."/>
            <person name="Schwarz E.M."/>
            <person name="Hu L."/>
            <person name="Young N.D."/>
            <person name="Hall R.S."/>
            <person name="Korhonen P.K."/>
            <person name="Liao S."/>
            <person name="Thamsborg S."/>
            <person name="Xia J."/>
            <person name="Xu P."/>
            <person name="Wang S."/>
            <person name="Scheerlinck J.P."/>
            <person name="Hofmann A."/>
            <person name="Sternberg P.W."/>
            <person name="Wang J."/>
            <person name="Gasser R.B."/>
        </authorList>
    </citation>
    <scope>NUCLEOTIDE SEQUENCE [LARGE SCALE GENOMIC DNA]</scope>
    <source>
        <strain evidence="8">DCEP-RM93M</strain>
    </source>
</reference>
<evidence type="ECO:0000259" key="7">
    <source>
        <dbReference type="PROSITE" id="PS50893"/>
    </source>
</evidence>
<dbReference type="SUPFAM" id="SSF90123">
    <property type="entry name" value="ABC transporter transmembrane region"/>
    <property type="match status" value="1"/>
</dbReference>
<dbReference type="PANTHER" id="PTHR11384:SF59">
    <property type="entry name" value="LYSOSOMAL COBALAMIN TRANSPORTER ABCD4"/>
    <property type="match status" value="1"/>
</dbReference>
<evidence type="ECO:0000256" key="5">
    <source>
        <dbReference type="ARBA" id="ARBA00023136"/>
    </source>
</evidence>
<feature type="transmembrane region" description="Helical" evidence="6">
    <location>
        <begin position="197"/>
        <end position="213"/>
    </location>
</feature>
<evidence type="ECO:0000256" key="2">
    <source>
        <dbReference type="ARBA" id="ARBA00022448"/>
    </source>
</evidence>
<dbReference type="GO" id="GO:0016887">
    <property type="term" value="F:ATP hydrolysis activity"/>
    <property type="evidence" value="ECO:0007669"/>
    <property type="project" value="InterPro"/>
</dbReference>
<dbReference type="InterPro" id="IPR027417">
    <property type="entry name" value="P-loop_NTPase"/>
</dbReference>
<feature type="transmembrane region" description="Helical" evidence="6">
    <location>
        <begin position="66"/>
        <end position="87"/>
    </location>
</feature>
<dbReference type="Gene3D" id="3.40.50.300">
    <property type="entry name" value="P-loop containing nucleotide triphosphate hydrolases"/>
    <property type="match status" value="1"/>
</dbReference>
<dbReference type="PANTHER" id="PTHR11384">
    <property type="entry name" value="ATP-BINDING CASSETTE, SUB-FAMILY D MEMBER"/>
    <property type="match status" value="1"/>
</dbReference>
<feature type="transmembrane region" description="Helical" evidence="6">
    <location>
        <begin position="122"/>
        <end position="144"/>
    </location>
</feature>
<dbReference type="SUPFAM" id="SSF52540">
    <property type="entry name" value="P-loop containing nucleoside triphosphate hydrolases"/>
    <property type="match status" value="1"/>
</dbReference>
<keyword evidence="3 6" id="KW-0812">Transmembrane</keyword>
<dbReference type="Pfam" id="PF00005">
    <property type="entry name" value="ABC_tran"/>
    <property type="match status" value="1"/>
</dbReference>
<dbReference type="GO" id="GO:0007031">
    <property type="term" value="P:peroxisome organization"/>
    <property type="evidence" value="ECO:0007669"/>
    <property type="project" value="TreeGrafter"/>
</dbReference>
<gene>
    <name evidence="8" type="ORF">M513_08475</name>
</gene>
<evidence type="ECO:0000256" key="3">
    <source>
        <dbReference type="ARBA" id="ARBA00022692"/>
    </source>
</evidence>
<keyword evidence="2" id="KW-0813">Transport</keyword>
<dbReference type="GO" id="GO:0005524">
    <property type="term" value="F:ATP binding"/>
    <property type="evidence" value="ECO:0007669"/>
    <property type="project" value="InterPro"/>
</dbReference>
<dbReference type="InterPro" id="IPR050835">
    <property type="entry name" value="ABC_transporter_sub-D"/>
</dbReference>
<dbReference type="Gene3D" id="1.20.1560.10">
    <property type="entry name" value="ABC transporter type 1, transmembrane domain"/>
    <property type="match status" value="1"/>
</dbReference>
<evidence type="ECO:0000313" key="9">
    <source>
        <dbReference type="Proteomes" id="UP000030764"/>
    </source>
</evidence>
<organism evidence="8 9">
    <name type="scientific">Trichuris suis</name>
    <name type="common">pig whipworm</name>
    <dbReference type="NCBI Taxonomy" id="68888"/>
    <lineage>
        <taxon>Eukaryota</taxon>
        <taxon>Metazoa</taxon>
        <taxon>Ecdysozoa</taxon>
        <taxon>Nematoda</taxon>
        <taxon>Enoplea</taxon>
        <taxon>Dorylaimia</taxon>
        <taxon>Trichinellida</taxon>
        <taxon>Trichuridae</taxon>
        <taxon>Trichuris</taxon>
    </lineage>
</organism>
<feature type="transmembrane region" description="Helical" evidence="6">
    <location>
        <begin position="332"/>
        <end position="351"/>
    </location>
</feature>
<evidence type="ECO:0000256" key="4">
    <source>
        <dbReference type="ARBA" id="ARBA00022989"/>
    </source>
</evidence>
<evidence type="ECO:0000256" key="6">
    <source>
        <dbReference type="SAM" id="Phobius"/>
    </source>
</evidence>
<dbReference type="Pfam" id="PF06472">
    <property type="entry name" value="ABC_membrane_2"/>
    <property type="match status" value="2"/>
</dbReference>
<dbReference type="InterPro" id="IPR036640">
    <property type="entry name" value="ABC1_TM_sf"/>
</dbReference>
<sequence>MKYSDAVTKRMESRNRVDSSRRQIPFATVAGDGWYNEELDLGMKPRVEVSFNLSFFRRFWLLLKIMFPRVLSCTVLLAILVLLLGGLDQVLTYNVGVMPSEFYQVLGGRDDDGFRTTLTKSFGLVVGKAVVLTSISYATSILYINWRRLITQRLHTLYFNTFVFYDLNNLFSLKKVDNPDQRIAQDVERTCNVFSEIFSKVVMSPFIIAYYTYKTWDSSGYLGPLSIYSYFIISTIINKFAMSPVVRCVANQEKKEGDFRQVSSVLIGDPDCSRYENSRFKHMAVRSHSEAIAFYHSDSLEKLFTEQRLESLLNAQQKLVNWRFFLNGVTNFVDYFGSILSYIIISIPILLEGKYDNVDPVAISAIISRNSFYYLYLINSFSTLIDLNSKVSDMAGTAHRVGELYEELIRMNNTEKYDQRWSDRVAYVNNLLSKKIRDEDNKAHDGGVTEDLYNVYKNFAGMCLVSLESVSLYLPESDTCLVRDLTIDIVQGRHLLITGNSSCGKTSFLRMLCGFWKAQEGKLTRHVPNRLPWMLFLPQKPYFPSATLRQQLVYPYRSSYCPQTIADDQNLISLLKSVNLVHLVERCGGLDAEICWDWNDILTPGEAQRLSILRALYHRPLLTFLDEATSAMGTDYEMSIYKHLLSSCTTIVSVGHRHSIRQFHDMELHFTGDGHYSIAELSASKIRL</sequence>
<evidence type="ECO:0000256" key="1">
    <source>
        <dbReference type="ARBA" id="ARBA00008575"/>
    </source>
</evidence>
<keyword evidence="5 6" id="KW-0472">Membrane</keyword>
<keyword evidence="4 6" id="KW-1133">Transmembrane helix</keyword>
<dbReference type="GO" id="GO:0015910">
    <property type="term" value="P:long-chain fatty acid import into peroxisome"/>
    <property type="evidence" value="ECO:0007669"/>
    <property type="project" value="TreeGrafter"/>
</dbReference>
<protein>
    <recommendedName>
        <fullName evidence="7">ABC transporter domain-containing protein</fullName>
    </recommendedName>
</protein>
<name>A0A085M0C2_9BILA</name>
<dbReference type="InterPro" id="IPR003439">
    <property type="entry name" value="ABC_transporter-like_ATP-bd"/>
</dbReference>
<dbReference type="PROSITE" id="PS50893">
    <property type="entry name" value="ABC_TRANSPORTER_2"/>
    <property type="match status" value="1"/>
</dbReference>
<proteinExistence type="inferred from homology"/>
<comment type="similarity">
    <text evidence="1">Belongs to the ABC transporter superfamily. ABCD family. Peroxisomal fatty acyl CoA transporter (TC 3.A.1.203) subfamily.</text>
</comment>
<dbReference type="EMBL" id="KL363250">
    <property type="protein sequence ID" value="KFD50668.1"/>
    <property type="molecule type" value="Genomic_DNA"/>
</dbReference>
<dbReference type="GO" id="GO:0006635">
    <property type="term" value="P:fatty acid beta-oxidation"/>
    <property type="evidence" value="ECO:0007669"/>
    <property type="project" value="TreeGrafter"/>
</dbReference>
<dbReference type="AlphaFoldDB" id="A0A085M0C2"/>
<dbReference type="GO" id="GO:0005324">
    <property type="term" value="F:long-chain fatty acid transmembrane transporter activity"/>
    <property type="evidence" value="ECO:0007669"/>
    <property type="project" value="TreeGrafter"/>
</dbReference>
<keyword evidence="9" id="KW-1185">Reference proteome</keyword>
<dbReference type="GO" id="GO:0140359">
    <property type="term" value="F:ABC-type transporter activity"/>
    <property type="evidence" value="ECO:0007669"/>
    <property type="project" value="InterPro"/>
</dbReference>
<dbReference type="Proteomes" id="UP000030764">
    <property type="component" value="Unassembled WGS sequence"/>
</dbReference>
<dbReference type="GO" id="GO:0005778">
    <property type="term" value="C:peroxisomal membrane"/>
    <property type="evidence" value="ECO:0007669"/>
    <property type="project" value="TreeGrafter"/>
</dbReference>
<accession>A0A085M0C2</accession>
<dbReference type="InterPro" id="IPR011527">
    <property type="entry name" value="ABC1_TM_dom"/>
</dbReference>